<feature type="non-terminal residue" evidence="1">
    <location>
        <position position="1"/>
    </location>
</feature>
<protein>
    <submittedName>
        <fullName evidence="1">3914_t:CDS:1</fullName>
    </submittedName>
</protein>
<dbReference type="AlphaFoldDB" id="A0A9N9E8K2"/>
<evidence type="ECO:0000313" key="2">
    <source>
        <dbReference type="Proteomes" id="UP000789706"/>
    </source>
</evidence>
<accession>A0A9N9E8K2</accession>
<organism evidence="1 2">
    <name type="scientific">Diversispora eburnea</name>
    <dbReference type="NCBI Taxonomy" id="1213867"/>
    <lineage>
        <taxon>Eukaryota</taxon>
        <taxon>Fungi</taxon>
        <taxon>Fungi incertae sedis</taxon>
        <taxon>Mucoromycota</taxon>
        <taxon>Glomeromycotina</taxon>
        <taxon>Glomeromycetes</taxon>
        <taxon>Diversisporales</taxon>
        <taxon>Diversisporaceae</taxon>
        <taxon>Diversispora</taxon>
    </lineage>
</organism>
<comment type="caution">
    <text evidence="1">The sequence shown here is derived from an EMBL/GenBank/DDBJ whole genome shotgun (WGS) entry which is preliminary data.</text>
</comment>
<gene>
    <name evidence="1" type="ORF">DEBURN_LOCUS11807</name>
</gene>
<name>A0A9N9E8K2_9GLOM</name>
<reference evidence="1" key="1">
    <citation type="submission" date="2021-06" db="EMBL/GenBank/DDBJ databases">
        <authorList>
            <person name="Kallberg Y."/>
            <person name="Tangrot J."/>
            <person name="Rosling A."/>
        </authorList>
    </citation>
    <scope>NUCLEOTIDE SEQUENCE</scope>
    <source>
        <strain evidence="1">AZ414A</strain>
    </source>
</reference>
<evidence type="ECO:0000313" key="1">
    <source>
        <dbReference type="EMBL" id="CAG8662451.1"/>
    </source>
</evidence>
<dbReference type="EMBL" id="CAJVPK010008670">
    <property type="protein sequence ID" value="CAG8662451.1"/>
    <property type="molecule type" value="Genomic_DNA"/>
</dbReference>
<proteinExistence type="predicted"/>
<keyword evidence="2" id="KW-1185">Reference proteome</keyword>
<dbReference type="Proteomes" id="UP000789706">
    <property type="component" value="Unassembled WGS sequence"/>
</dbReference>
<dbReference type="OrthoDB" id="2494342at2759"/>
<sequence>NIWSITENENIQNKTTLNLSWKNSTQEVKSRIDQIWVSDNLAEQLFCADSIPSDLESHRDHACAIVEIEDNILKYTKFIADSDNILNKIEFNFKGTSEKKWKKFKLKIELIKAENTIFG</sequence>